<evidence type="ECO:0000313" key="1">
    <source>
        <dbReference type="EMBL" id="ADI39320.1"/>
    </source>
</evidence>
<dbReference type="Proteomes" id="UP000001505">
    <property type="component" value="Plasmid pWc"/>
</dbReference>
<keyword evidence="2" id="KW-1185">Reference proteome</keyword>
<organism evidence="1 2">
    <name type="scientific">Waddlia chondrophila (strain ATCC VR-1470 / WSU 86-1044)</name>
    <dbReference type="NCBI Taxonomy" id="716544"/>
    <lineage>
        <taxon>Bacteria</taxon>
        <taxon>Pseudomonadati</taxon>
        <taxon>Chlamydiota</taxon>
        <taxon>Chlamydiia</taxon>
        <taxon>Parachlamydiales</taxon>
        <taxon>Waddliaceae</taxon>
        <taxon>Waddlia</taxon>
    </lineage>
</organism>
<dbReference type="EMBL" id="CP001929">
    <property type="protein sequence ID" value="ADI39320.1"/>
    <property type="molecule type" value="Genomic_DNA"/>
</dbReference>
<evidence type="ECO:0000313" key="2">
    <source>
        <dbReference type="Proteomes" id="UP000001505"/>
    </source>
</evidence>
<proteinExistence type="predicted"/>
<gene>
    <name evidence="1" type="ordered locus">wcw_p0009</name>
</gene>
<reference evidence="1 2" key="1">
    <citation type="journal article" date="2010" name="PLoS ONE">
        <title>The Waddlia genome: a window into chlamydial biology.</title>
        <authorList>
            <person name="Bertelli C."/>
            <person name="Collyn F."/>
            <person name="Croxatto A."/>
            <person name="Ruckert C."/>
            <person name="Polkinghorne A."/>
            <person name="Kebbi-Beghdadi C."/>
            <person name="Goesmann A."/>
            <person name="Vaughan L."/>
            <person name="Greub G."/>
        </authorList>
    </citation>
    <scope>NUCLEOTIDE SEQUENCE [LARGE SCALE GENOMIC DNA]</scope>
    <source>
        <strain evidence="2">ATCC VR-1470 / WSU 86-1044</strain>
        <plasmid evidence="2">Plasmid pWc</plasmid>
    </source>
</reference>
<dbReference type="AlphaFoldDB" id="D6YX14"/>
<protein>
    <submittedName>
        <fullName evidence="1">Uncharacterized protein</fullName>
    </submittedName>
</protein>
<sequence>MLIDFVKNRKKDGTMNIHAELSAFNNLRSQTEESAGQILWIEFKMRYLAERSQKIVFELEKITESKKEDQKYYWNCKLDDLLKAIRIAFHDQLSEKETDNLQQYQMVRNRFLHSNFVDALKKLNLSTGGRQMLRNGERVPLDRSEIGESLKALHTNRGVRAIRDLTNSVEELLDRLLKIE</sequence>
<keyword evidence="1" id="KW-0614">Plasmid</keyword>
<name>D6YX14_WADCW</name>
<accession>D6YX14</accession>
<dbReference type="KEGG" id="wch:wcw_p0009"/>
<dbReference type="HOGENOM" id="CLU_1495615_0_0_0"/>
<geneLocation type="plasmid" evidence="1 2">
    <name>pWc</name>
</geneLocation>